<dbReference type="InterPro" id="IPR029044">
    <property type="entry name" value="Nucleotide-diphossugar_trans"/>
</dbReference>
<accession>A0A561D713</accession>
<dbReference type="Proteomes" id="UP000319671">
    <property type="component" value="Unassembled WGS sequence"/>
</dbReference>
<dbReference type="EMBL" id="VIVN01000008">
    <property type="protein sequence ID" value="TWD98898.1"/>
    <property type="molecule type" value="Genomic_DNA"/>
</dbReference>
<keyword evidence="3" id="KW-0448">Lipopolysaccharide biosynthesis</keyword>
<evidence type="ECO:0000256" key="1">
    <source>
        <dbReference type="ARBA" id="ARBA00022679"/>
    </source>
</evidence>
<dbReference type="RefSeq" id="WP_144566334.1">
    <property type="nucleotide sequence ID" value="NZ_VIVN01000008.1"/>
</dbReference>
<keyword evidence="1 4" id="KW-0808">Transferase</keyword>
<dbReference type="PANTHER" id="PTHR42866:SF2">
    <property type="entry name" value="3-DEOXY-MANNO-OCTULOSONATE CYTIDYLYLTRANSFERASE, MITOCHONDRIAL"/>
    <property type="match status" value="1"/>
</dbReference>
<dbReference type="NCBIfam" id="NF003952">
    <property type="entry name" value="PRK05450.1-5"/>
    <property type="match status" value="1"/>
</dbReference>
<dbReference type="GO" id="GO:0008690">
    <property type="term" value="F:3-deoxy-manno-octulosonate cytidylyltransferase activity"/>
    <property type="evidence" value="ECO:0007669"/>
    <property type="project" value="InterPro"/>
</dbReference>
<organism evidence="4 5">
    <name type="scientific">Neobacillus bataviensis</name>
    <dbReference type="NCBI Taxonomy" id="220685"/>
    <lineage>
        <taxon>Bacteria</taxon>
        <taxon>Bacillati</taxon>
        <taxon>Bacillota</taxon>
        <taxon>Bacilli</taxon>
        <taxon>Bacillales</taxon>
        <taxon>Bacillaceae</taxon>
        <taxon>Neobacillus</taxon>
    </lineage>
</organism>
<dbReference type="InterPro" id="IPR004528">
    <property type="entry name" value="KdsB"/>
</dbReference>
<dbReference type="Pfam" id="PF02348">
    <property type="entry name" value="CTP_transf_3"/>
    <property type="match status" value="1"/>
</dbReference>
<reference evidence="4 5" key="1">
    <citation type="submission" date="2019-06" db="EMBL/GenBank/DDBJ databases">
        <title>Sorghum-associated microbial communities from plants grown in Nebraska, USA.</title>
        <authorList>
            <person name="Schachtman D."/>
        </authorList>
    </citation>
    <scope>NUCLEOTIDE SEQUENCE [LARGE SCALE GENOMIC DNA]</scope>
    <source>
        <strain evidence="4 5">2482</strain>
    </source>
</reference>
<dbReference type="GO" id="GO:0005829">
    <property type="term" value="C:cytosol"/>
    <property type="evidence" value="ECO:0007669"/>
    <property type="project" value="TreeGrafter"/>
</dbReference>
<evidence type="ECO:0000313" key="4">
    <source>
        <dbReference type="EMBL" id="TWD98898.1"/>
    </source>
</evidence>
<dbReference type="GO" id="GO:0009103">
    <property type="term" value="P:lipopolysaccharide biosynthetic process"/>
    <property type="evidence" value="ECO:0007669"/>
    <property type="project" value="UniProtKB-KW"/>
</dbReference>
<dbReference type="CDD" id="cd02517">
    <property type="entry name" value="CMP-KDO-Synthetase"/>
    <property type="match status" value="1"/>
</dbReference>
<gene>
    <name evidence="4" type="ORF">FB550_108153</name>
</gene>
<evidence type="ECO:0000256" key="2">
    <source>
        <dbReference type="ARBA" id="ARBA00022695"/>
    </source>
</evidence>
<comment type="caution">
    <text evidence="4">The sequence shown here is derived from an EMBL/GenBank/DDBJ whole genome shotgun (WGS) entry which is preliminary data.</text>
</comment>
<sequence>MNYCVIIPARYQSSRLPGKPLIELSGIPMIIRTYQQCIKTCPAEKVYVATDDERIRDTCRLYGIQVIMTSSDCLTGTDRIAECVEYIDADVFINVQGDEPLFNPQDLDLLISNIEKYPGEVLNGYCEITDESLFRSVTIPKVVFRPDGRLLYMSRSTIPSNKDQGFDKAWRQVCAYAFPRKALKDFASVLEKTKLESIEDIEILRFLELGWDVRMLELSNDSIAVDTPDDIQRVETAIRERNLLNV</sequence>
<dbReference type="InterPro" id="IPR003329">
    <property type="entry name" value="Cytidylyl_trans"/>
</dbReference>
<dbReference type="SUPFAM" id="SSF53448">
    <property type="entry name" value="Nucleotide-diphospho-sugar transferases"/>
    <property type="match status" value="1"/>
</dbReference>
<name>A0A561D713_9BACI</name>
<evidence type="ECO:0000256" key="3">
    <source>
        <dbReference type="ARBA" id="ARBA00022985"/>
    </source>
</evidence>
<dbReference type="PANTHER" id="PTHR42866">
    <property type="entry name" value="3-DEOXY-MANNO-OCTULOSONATE CYTIDYLYLTRANSFERASE"/>
    <property type="match status" value="1"/>
</dbReference>
<keyword evidence="5" id="KW-1185">Reference proteome</keyword>
<dbReference type="AlphaFoldDB" id="A0A561D713"/>
<dbReference type="NCBIfam" id="NF009905">
    <property type="entry name" value="PRK13368.1"/>
    <property type="match status" value="1"/>
</dbReference>
<proteinExistence type="predicted"/>
<keyword evidence="2 4" id="KW-0548">Nucleotidyltransferase</keyword>
<protein>
    <submittedName>
        <fullName evidence="4">3-deoxy-manno-octulosonate cytidylyltransferase (CMP-KDO synthetase)</fullName>
    </submittedName>
</protein>
<dbReference type="Gene3D" id="3.90.550.10">
    <property type="entry name" value="Spore Coat Polysaccharide Biosynthesis Protein SpsA, Chain A"/>
    <property type="match status" value="1"/>
</dbReference>
<evidence type="ECO:0000313" key="5">
    <source>
        <dbReference type="Proteomes" id="UP000319671"/>
    </source>
</evidence>